<dbReference type="EMBL" id="BAAAZI010000010">
    <property type="protein sequence ID" value="GAA4143549.1"/>
    <property type="molecule type" value="Genomic_DNA"/>
</dbReference>
<name>A0ABP7YYB2_9SPHI</name>
<sequence length="316" mass="36979">MKNILIQLFILLPFLSSCQSNEKTTSSKDYIEASAWISYGKYSPKGKIYVDKRLQEVDKSKASYYLEKETLGQEIIPRFEYRGNTGDHHEDNKKYEDTPIIKYLYKYKGIQDDKIAIVTTASELVDAPGEFLFDGKAFSVYPNEQVHEVFRFEVARINGELLRYDDTGKLLETRYFDQGQEYWNTLDKERVHQDLVGTWTMELENDGSFKKVILVMELLETGMMKTYQEIYYNDADAGKLQWRLSESNEKEATTALWIYIPLSNTTGEFQVQLKGKTIENDKVTIIDKDHMKFEITYLAPKYADSKIKGYDFKRRK</sequence>
<dbReference type="RefSeq" id="WP_344675143.1">
    <property type="nucleotide sequence ID" value="NZ_BAAAZI010000010.1"/>
</dbReference>
<reference evidence="2" key="1">
    <citation type="journal article" date="2019" name="Int. J. Syst. Evol. Microbiol.">
        <title>The Global Catalogue of Microorganisms (GCM) 10K type strain sequencing project: providing services to taxonomists for standard genome sequencing and annotation.</title>
        <authorList>
            <consortium name="The Broad Institute Genomics Platform"/>
            <consortium name="The Broad Institute Genome Sequencing Center for Infectious Disease"/>
            <person name="Wu L."/>
            <person name="Ma J."/>
        </authorList>
    </citation>
    <scope>NUCLEOTIDE SEQUENCE [LARGE SCALE GENOMIC DNA]</scope>
    <source>
        <strain evidence="2">JCM 16704</strain>
    </source>
</reference>
<proteinExistence type="predicted"/>
<gene>
    <name evidence="1" type="ORF">GCM10022216_25590</name>
</gene>
<organism evidence="1 2">
    <name type="scientific">Sphingobacterium kyonggiense</name>
    <dbReference type="NCBI Taxonomy" id="714075"/>
    <lineage>
        <taxon>Bacteria</taxon>
        <taxon>Pseudomonadati</taxon>
        <taxon>Bacteroidota</taxon>
        <taxon>Sphingobacteriia</taxon>
        <taxon>Sphingobacteriales</taxon>
        <taxon>Sphingobacteriaceae</taxon>
        <taxon>Sphingobacterium</taxon>
    </lineage>
</organism>
<dbReference type="PROSITE" id="PS51257">
    <property type="entry name" value="PROKAR_LIPOPROTEIN"/>
    <property type="match status" value="1"/>
</dbReference>
<evidence type="ECO:0008006" key="3">
    <source>
        <dbReference type="Google" id="ProtNLM"/>
    </source>
</evidence>
<evidence type="ECO:0000313" key="2">
    <source>
        <dbReference type="Proteomes" id="UP001500101"/>
    </source>
</evidence>
<comment type="caution">
    <text evidence="1">The sequence shown here is derived from an EMBL/GenBank/DDBJ whole genome shotgun (WGS) entry which is preliminary data.</text>
</comment>
<protein>
    <recommendedName>
        <fullName evidence="3">MORN repeat protein</fullName>
    </recommendedName>
</protein>
<accession>A0ABP7YYB2</accession>
<evidence type="ECO:0000313" key="1">
    <source>
        <dbReference type="EMBL" id="GAA4143549.1"/>
    </source>
</evidence>
<keyword evidence="2" id="KW-1185">Reference proteome</keyword>
<dbReference type="Proteomes" id="UP001500101">
    <property type="component" value="Unassembled WGS sequence"/>
</dbReference>